<name>A0A5M6BSQ4_9TREE</name>
<feature type="compositionally biased region" description="Pro residues" evidence="2">
    <location>
        <begin position="447"/>
        <end position="506"/>
    </location>
</feature>
<protein>
    <submittedName>
        <fullName evidence="3">Uncharacterized protein</fullName>
    </submittedName>
</protein>
<dbReference type="SUPFAM" id="SSF57756">
    <property type="entry name" value="Retrovirus zinc finger-like domains"/>
    <property type="match status" value="1"/>
</dbReference>
<keyword evidence="1" id="KW-0507">mRNA processing</keyword>
<dbReference type="GO" id="GO:0006397">
    <property type="term" value="P:mRNA processing"/>
    <property type="evidence" value="ECO:0007669"/>
    <property type="project" value="UniProtKB-KW"/>
</dbReference>
<feature type="region of interest" description="Disordered" evidence="2">
    <location>
        <begin position="1"/>
        <end position="71"/>
    </location>
</feature>
<dbReference type="Proteomes" id="UP000322225">
    <property type="component" value="Chromosome 3"/>
</dbReference>
<proteinExistence type="predicted"/>
<dbReference type="InterPro" id="IPR052115">
    <property type="entry name" value="NEXT_complex_subunit_ZCCHC8"/>
</dbReference>
<evidence type="ECO:0000256" key="2">
    <source>
        <dbReference type="SAM" id="MobiDB-lite"/>
    </source>
</evidence>
<dbReference type="GO" id="GO:0008270">
    <property type="term" value="F:zinc ion binding"/>
    <property type="evidence" value="ECO:0007669"/>
    <property type="project" value="InterPro"/>
</dbReference>
<keyword evidence="4" id="KW-1185">Reference proteome</keyword>
<organism evidence="3 4">
    <name type="scientific">Kwoniella shandongensis</name>
    <dbReference type="NCBI Taxonomy" id="1734106"/>
    <lineage>
        <taxon>Eukaryota</taxon>
        <taxon>Fungi</taxon>
        <taxon>Dikarya</taxon>
        <taxon>Basidiomycota</taxon>
        <taxon>Agaricomycotina</taxon>
        <taxon>Tremellomycetes</taxon>
        <taxon>Tremellales</taxon>
        <taxon>Cryptococcaceae</taxon>
        <taxon>Kwoniella</taxon>
    </lineage>
</organism>
<dbReference type="OrthoDB" id="8026949at2759"/>
<gene>
    <name evidence="3" type="ORF">CI109_101851</name>
</gene>
<feature type="compositionally biased region" description="Basic and acidic residues" evidence="2">
    <location>
        <begin position="13"/>
        <end position="29"/>
    </location>
</feature>
<feature type="compositionally biased region" description="Low complexity" evidence="2">
    <location>
        <begin position="507"/>
        <end position="516"/>
    </location>
</feature>
<feature type="compositionally biased region" description="Low complexity" evidence="2">
    <location>
        <begin position="356"/>
        <end position="368"/>
    </location>
</feature>
<dbReference type="PRINTS" id="PR01217">
    <property type="entry name" value="PRICHEXTENSN"/>
</dbReference>
<dbReference type="EMBL" id="CP144053">
    <property type="protein sequence ID" value="WWD17410.1"/>
    <property type="molecule type" value="Genomic_DNA"/>
</dbReference>
<feature type="compositionally biased region" description="Acidic residues" evidence="2">
    <location>
        <begin position="369"/>
        <end position="387"/>
    </location>
</feature>
<dbReference type="InterPro" id="IPR036875">
    <property type="entry name" value="Znf_CCHC_sf"/>
</dbReference>
<evidence type="ECO:0000256" key="1">
    <source>
        <dbReference type="ARBA" id="ARBA00022664"/>
    </source>
</evidence>
<reference evidence="3" key="2">
    <citation type="submission" date="2024-01" db="EMBL/GenBank/DDBJ databases">
        <title>Comparative genomics of Cryptococcus and Kwoniella reveals pathogenesis evolution and contrasting modes of karyotype evolution via chromosome fusion or intercentromeric recombination.</title>
        <authorList>
            <person name="Coelho M.A."/>
            <person name="David-Palma M."/>
            <person name="Shea T."/>
            <person name="Bowers K."/>
            <person name="McGinley-Smith S."/>
            <person name="Mohammad A.W."/>
            <person name="Gnirke A."/>
            <person name="Yurkov A.M."/>
            <person name="Nowrousian M."/>
            <person name="Sun S."/>
            <person name="Cuomo C.A."/>
            <person name="Heitman J."/>
        </authorList>
    </citation>
    <scope>NUCLEOTIDE SEQUENCE</scope>
    <source>
        <strain evidence="3">CBS 12478</strain>
    </source>
</reference>
<dbReference type="GO" id="GO:0003723">
    <property type="term" value="F:RNA binding"/>
    <property type="evidence" value="ECO:0007669"/>
    <property type="project" value="TreeGrafter"/>
</dbReference>
<feature type="compositionally biased region" description="Low complexity" evidence="2">
    <location>
        <begin position="395"/>
        <end position="413"/>
    </location>
</feature>
<evidence type="ECO:0000313" key="4">
    <source>
        <dbReference type="Proteomes" id="UP000322225"/>
    </source>
</evidence>
<dbReference type="PANTHER" id="PTHR13316:SF0">
    <property type="entry name" value="ZINC FINGER CCHC DOMAIN-CONTAINING PROTEIN 8"/>
    <property type="match status" value="1"/>
</dbReference>
<feature type="region of interest" description="Disordered" evidence="2">
    <location>
        <begin position="348"/>
        <end position="528"/>
    </location>
</feature>
<reference evidence="3" key="1">
    <citation type="submission" date="2017-08" db="EMBL/GenBank/DDBJ databases">
        <authorList>
            <person name="Cuomo C."/>
            <person name="Billmyre B."/>
            <person name="Heitman J."/>
        </authorList>
    </citation>
    <scope>NUCLEOTIDE SEQUENCE</scope>
    <source>
        <strain evidence="3">CBS 12478</strain>
    </source>
</reference>
<dbReference type="PANTHER" id="PTHR13316">
    <property type="entry name" value="ZINC FINGER, CCHC DOMAIN CONTAINING 8"/>
    <property type="match status" value="1"/>
</dbReference>
<sequence length="557" mass="62121">MLRFRSAPTRSRRAVDIDGKDLEQGRINDQDVDEDGHSPVGESTSNGETASLQVHSATTTRTKPVGHRAAPPWRRPLGRSFFFLPSPIGEYTPSKESQLYIPVLERTFEGFSETEVGSDVEIVDLSSKAGEDVGGSGEMDWDVDLVPRNWVVEGDTSEVIYDEPPRGDDLTAGNNKTNRFTNQQCWNCLLYGHSVANCPQPRNHAQIQQSRDSFMYQKDFAMPESALQTYETYLSMRVTEDEKSRRLELLDQYRPGVISDGLVDAICHLDEGILEGEEEEMDEVRRRIDTMRRRKQWEWLRGIMRWGYPPGWIAGKDPIQELRKRVGSLRVYEKPFDNAEEDTDELLNIYGGGIGTPTPTSPSSLVDEGSSDIDEDSDSDSDDDDDEATVRGRSRSVSLSMSIISDSESDSGSATPKALSTRPLYTSPPRDEGTPRPPPPPEDERPSSPPPPRPLAGDEPPPPPPDDGDPPPPPPPPYAPPPPPSSPPPSPPQLPPHHTRPPPSPYPSYLTHPSLPRSHRPRLPPTPLRRWAKYHTDLFDSDRLVPYSETRPLPLGM</sequence>
<dbReference type="AlphaFoldDB" id="A0A5M6BSQ4"/>
<accession>A0A5M6BSQ4</accession>
<feature type="compositionally biased region" description="Polar residues" evidence="2">
    <location>
        <begin position="41"/>
        <end position="62"/>
    </location>
</feature>
<dbReference type="RefSeq" id="XP_031857573.1">
    <property type="nucleotide sequence ID" value="XM_032008150.1"/>
</dbReference>
<dbReference type="GO" id="GO:0071013">
    <property type="term" value="C:catalytic step 2 spliceosome"/>
    <property type="evidence" value="ECO:0007669"/>
    <property type="project" value="TreeGrafter"/>
</dbReference>
<dbReference type="KEGG" id="ksn:43592322"/>
<dbReference type="GeneID" id="43592322"/>
<evidence type="ECO:0000313" key="3">
    <source>
        <dbReference type="EMBL" id="WWD17410.1"/>
    </source>
</evidence>